<dbReference type="Proteomes" id="UP001316087">
    <property type="component" value="Unassembled WGS sequence"/>
</dbReference>
<dbReference type="InterPro" id="IPR029033">
    <property type="entry name" value="His_PPase_superfam"/>
</dbReference>
<dbReference type="EMBL" id="JAKZFC010000002">
    <property type="protein sequence ID" value="MCH7321951.1"/>
    <property type="molecule type" value="Genomic_DNA"/>
</dbReference>
<organism evidence="1 2">
    <name type="scientific">Solibacillus palustris</name>
    <dbReference type="NCBI Taxonomy" id="2908203"/>
    <lineage>
        <taxon>Bacteria</taxon>
        <taxon>Bacillati</taxon>
        <taxon>Bacillota</taxon>
        <taxon>Bacilli</taxon>
        <taxon>Bacillales</taxon>
        <taxon>Caryophanaceae</taxon>
        <taxon>Solibacillus</taxon>
    </lineage>
</organism>
<accession>A0ABS9UC77</accession>
<dbReference type="PANTHER" id="PTHR48100">
    <property type="entry name" value="BROAD-SPECIFICITY PHOSPHATASE YOR283W-RELATED"/>
    <property type="match status" value="1"/>
</dbReference>
<protein>
    <submittedName>
        <fullName evidence="1">Histidine phosphatase family protein</fullName>
    </submittedName>
</protein>
<dbReference type="RefSeq" id="WP_241369000.1">
    <property type="nucleotide sequence ID" value="NZ_JAKZFC010000002.1"/>
</dbReference>
<gene>
    <name evidence="1" type="ORF">LZ480_08600</name>
</gene>
<dbReference type="InterPro" id="IPR013078">
    <property type="entry name" value="His_Pase_superF_clade-1"/>
</dbReference>
<evidence type="ECO:0000313" key="2">
    <source>
        <dbReference type="Proteomes" id="UP001316087"/>
    </source>
</evidence>
<name>A0ABS9UC77_9BACL</name>
<dbReference type="Pfam" id="PF00300">
    <property type="entry name" value="His_Phos_1"/>
    <property type="match status" value="1"/>
</dbReference>
<dbReference type="Gene3D" id="3.40.50.1240">
    <property type="entry name" value="Phosphoglycerate mutase-like"/>
    <property type="match status" value="1"/>
</dbReference>
<dbReference type="SMART" id="SM00855">
    <property type="entry name" value="PGAM"/>
    <property type="match status" value="1"/>
</dbReference>
<comment type="caution">
    <text evidence="1">The sequence shown here is derived from an EMBL/GenBank/DDBJ whole genome shotgun (WGS) entry which is preliminary data.</text>
</comment>
<proteinExistence type="predicted"/>
<dbReference type="CDD" id="cd07067">
    <property type="entry name" value="HP_PGM_like"/>
    <property type="match status" value="1"/>
</dbReference>
<dbReference type="PIRSF" id="PIRSF000709">
    <property type="entry name" value="6PFK_2-Ptase"/>
    <property type="match status" value="1"/>
</dbReference>
<dbReference type="PANTHER" id="PTHR48100:SF1">
    <property type="entry name" value="HISTIDINE PHOSPHATASE FAMILY PROTEIN-RELATED"/>
    <property type="match status" value="1"/>
</dbReference>
<keyword evidence="2" id="KW-1185">Reference proteome</keyword>
<reference evidence="1 2" key="1">
    <citation type="submission" date="2022-03" db="EMBL/GenBank/DDBJ databases">
        <authorList>
            <person name="Jo J.-H."/>
            <person name="Im W.-T."/>
        </authorList>
    </citation>
    <scope>NUCLEOTIDE SEQUENCE [LARGE SCALE GENOMIC DNA]</scope>
    <source>
        <strain evidence="1 2">MA9</strain>
    </source>
</reference>
<evidence type="ECO:0000313" key="1">
    <source>
        <dbReference type="EMBL" id="MCH7321951.1"/>
    </source>
</evidence>
<sequence>MSKTIRYYRHSETEWNKQGRLQGWLDSPLTQHGVLLAKQIMWKPDVVYCSDLQRAVATANYMFPNDTIHQRAELREIYLGNWQGQWIEQLQHDSHYQCYQETPQYFRAQSQESFSTVTKRMLHVHEQLLASTYENIAVVSHGVALACLFCALRNDSIENLWGYMLTSAAYEAYDWINQ</sequence>
<dbReference type="SUPFAM" id="SSF53254">
    <property type="entry name" value="Phosphoglycerate mutase-like"/>
    <property type="match status" value="1"/>
</dbReference>
<dbReference type="InterPro" id="IPR050275">
    <property type="entry name" value="PGM_Phosphatase"/>
</dbReference>